<dbReference type="Pfam" id="PF13489">
    <property type="entry name" value="Methyltransf_23"/>
    <property type="match status" value="1"/>
</dbReference>
<dbReference type="EMBL" id="CP015583">
    <property type="protein sequence ID" value="APT58914.1"/>
    <property type="molecule type" value="Genomic_DNA"/>
</dbReference>
<accession>A0A1L7AJG5</accession>
<evidence type="ECO:0000313" key="2">
    <source>
        <dbReference type="Proteomes" id="UP000185494"/>
    </source>
</evidence>
<reference evidence="1 2" key="1">
    <citation type="submission" date="2016-05" db="EMBL/GenBank/DDBJ databases">
        <title>Complete Genome and Methylome Analysis of Psychrotrophic Bacterial Isolates from Antarctic Lake Untersee.</title>
        <authorList>
            <person name="Fomenkov A."/>
            <person name="Akimov V.N."/>
            <person name="Vasilyeva L.V."/>
            <person name="Andersen D."/>
            <person name="Vincze T."/>
            <person name="Roberts R.J."/>
        </authorList>
    </citation>
    <scope>NUCLEOTIDE SEQUENCE [LARGE SCALE GENOMIC DNA]</scope>
    <source>
        <strain evidence="1 2">U14-5</strain>
    </source>
</reference>
<dbReference type="Gene3D" id="3.40.50.150">
    <property type="entry name" value="Vaccinia Virus protein VP39"/>
    <property type="match status" value="1"/>
</dbReference>
<proteinExistence type="predicted"/>
<gene>
    <name evidence="1" type="ORF">RGI145_19175</name>
</gene>
<dbReference type="Proteomes" id="UP000185494">
    <property type="component" value="Chromosome 1"/>
</dbReference>
<dbReference type="PANTHER" id="PTHR43464">
    <property type="entry name" value="METHYLTRANSFERASE"/>
    <property type="match status" value="1"/>
</dbReference>
<dbReference type="KEGG" id="rgi:RGI145_19175"/>
<dbReference type="AlphaFoldDB" id="A0A1L7AJG5"/>
<dbReference type="GO" id="GO:0008168">
    <property type="term" value="F:methyltransferase activity"/>
    <property type="evidence" value="ECO:0007669"/>
    <property type="project" value="TreeGrafter"/>
</dbReference>
<sequence length="362" mass="39954">MVQVQVSPAELDAVLDRLDGGVPDAAEYIALTKLVLDTPGAARLNALDPFSDSYHREVLDLYLTLRSRPDAEGRGDYSPERDEAPSYDVPEALWTGLVPWSFRDAAMTGEHLYAWGHILRHLGLGPGGSVLEYGPGSGQLLLMLARMGYRACGVDIDAVAIEAIQRQAAGMNLPVEVERARFGEGFGTERFDAVVFYEAFHHAVDFQALLRRLHDRIKPGGRLLLCGEPVIEAPRPDVPYAWGPRLDALSVFCMRRFGWMELGFSHDFLVEAARRAGWHAVFHPFPDCGRACLYVLTQATGDVGMPCDAEGQDAPDRPTLPEGKSESEALLCSILASTTWRATRPLRRAVHWLTRRPGQPPV</sequence>
<organism evidence="1 2">
    <name type="scientific">Roseomonas gilardii</name>
    <dbReference type="NCBI Taxonomy" id="257708"/>
    <lineage>
        <taxon>Bacteria</taxon>
        <taxon>Pseudomonadati</taxon>
        <taxon>Pseudomonadota</taxon>
        <taxon>Alphaproteobacteria</taxon>
        <taxon>Acetobacterales</taxon>
        <taxon>Roseomonadaceae</taxon>
        <taxon>Roseomonas</taxon>
    </lineage>
</organism>
<dbReference type="SUPFAM" id="SSF53335">
    <property type="entry name" value="S-adenosyl-L-methionine-dependent methyltransferases"/>
    <property type="match status" value="1"/>
</dbReference>
<dbReference type="RefSeq" id="WP_075799656.1">
    <property type="nucleotide sequence ID" value="NZ_CP015583.1"/>
</dbReference>
<name>A0A1L7AJG5_9PROT</name>
<dbReference type="CDD" id="cd02440">
    <property type="entry name" value="AdoMet_MTases"/>
    <property type="match status" value="1"/>
</dbReference>
<dbReference type="InterPro" id="IPR029063">
    <property type="entry name" value="SAM-dependent_MTases_sf"/>
</dbReference>
<evidence type="ECO:0000313" key="1">
    <source>
        <dbReference type="EMBL" id="APT58914.1"/>
    </source>
</evidence>
<dbReference type="PANTHER" id="PTHR43464:SF78">
    <property type="entry name" value="SLR1117 PROTEIN"/>
    <property type="match status" value="1"/>
</dbReference>
<protein>
    <submittedName>
        <fullName evidence="1">Uncharacterized protein</fullName>
    </submittedName>
</protein>
<dbReference type="STRING" id="257708.RGI145_19175"/>